<dbReference type="EMBL" id="JAWDGP010002843">
    <property type="protein sequence ID" value="KAK3779369.1"/>
    <property type="molecule type" value="Genomic_DNA"/>
</dbReference>
<proteinExistence type="predicted"/>
<sequence length="98" mass="10824">MGKGRRCYHRDILACNATKVADINRDLFHFRLVTGSPVVVLVGRTLAVRCASTTARFRLQIGLNGLKVAILAARGSPYEDSMRFCDLASAKPILLFEE</sequence>
<dbReference type="Proteomes" id="UP001283361">
    <property type="component" value="Unassembled WGS sequence"/>
</dbReference>
<gene>
    <name evidence="1" type="ORF">RRG08_052591</name>
</gene>
<evidence type="ECO:0000313" key="2">
    <source>
        <dbReference type="Proteomes" id="UP001283361"/>
    </source>
</evidence>
<accession>A0AAE1DQQ4</accession>
<comment type="caution">
    <text evidence="1">The sequence shown here is derived from an EMBL/GenBank/DDBJ whole genome shotgun (WGS) entry which is preliminary data.</text>
</comment>
<dbReference type="AlphaFoldDB" id="A0AAE1DQQ4"/>
<evidence type="ECO:0000313" key="1">
    <source>
        <dbReference type="EMBL" id="KAK3779369.1"/>
    </source>
</evidence>
<organism evidence="1 2">
    <name type="scientific">Elysia crispata</name>
    <name type="common">lettuce slug</name>
    <dbReference type="NCBI Taxonomy" id="231223"/>
    <lineage>
        <taxon>Eukaryota</taxon>
        <taxon>Metazoa</taxon>
        <taxon>Spiralia</taxon>
        <taxon>Lophotrochozoa</taxon>
        <taxon>Mollusca</taxon>
        <taxon>Gastropoda</taxon>
        <taxon>Heterobranchia</taxon>
        <taxon>Euthyneura</taxon>
        <taxon>Panpulmonata</taxon>
        <taxon>Sacoglossa</taxon>
        <taxon>Placobranchoidea</taxon>
        <taxon>Plakobranchidae</taxon>
        <taxon>Elysia</taxon>
    </lineage>
</organism>
<protein>
    <submittedName>
        <fullName evidence="1">Uncharacterized protein</fullName>
    </submittedName>
</protein>
<name>A0AAE1DQQ4_9GAST</name>
<keyword evidence="2" id="KW-1185">Reference proteome</keyword>
<reference evidence="1" key="1">
    <citation type="journal article" date="2023" name="G3 (Bethesda)">
        <title>A reference genome for the long-term kleptoplast-retaining sea slug Elysia crispata morphotype clarki.</title>
        <authorList>
            <person name="Eastman K.E."/>
            <person name="Pendleton A.L."/>
            <person name="Shaikh M.A."/>
            <person name="Suttiyut T."/>
            <person name="Ogas R."/>
            <person name="Tomko P."/>
            <person name="Gavelis G."/>
            <person name="Widhalm J.R."/>
            <person name="Wisecaver J.H."/>
        </authorList>
    </citation>
    <scope>NUCLEOTIDE SEQUENCE</scope>
    <source>
        <strain evidence="1">ECLA1</strain>
    </source>
</reference>